<gene>
    <name evidence="1" type="ORF">HNR30_003712</name>
</gene>
<protein>
    <submittedName>
        <fullName evidence="1">Transposase-like protein</fullName>
    </submittedName>
</protein>
<evidence type="ECO:0000313" key="1">
    <source>
        <dbReference type="EMBL" id="MBA2892371.1"/>
    </source>
</evidence>
<dbReference type="EMBL" id="JACDUR010000003">
    <property type="protein sequence ID" value="MBA2892371.1"/>
    <property type="molecule type" value="Genomic_DNA"/>
</dbReference>
<sequence>MPNNYPPEFRRQMVELVRAGRSPEELAKEFQPSAQSIRV</sequence>
<reference evidence="1 2" key="1">
    <citation type="submission" date="2020-07" db="EMBL/GenBank/DDBJ databases">
        <title>Genomic Encyclopedia of Type Strains, Phase IV (KMG-IV): sequencing the most valuable type-strain genomes for metagenomic binning, comparative biology and taxonomic classification.</title>
        <authorList>
            <person name="Goeker M."/>
        </authorList>
    </citation>
    <scope>NUCLEOTIDE SEQUENCE [LARGE SCALE GENOMIC DNA]</scope>
    <source>
        <strain evidence="1 2">DSM 45533</strain>
    </source>
</reference>
<dbReference type="InterPro" id="IPR009057">
    <property type="entry name" value="Homeodomain-like_sf"/>
</dbReference>
<name>A0A7W0CJL5_9ACTN</name>
<comment type="caution">
    <text evidence="1">The sequence shown here is derived from an EMBL/GenBank/DDBJ whole genome shotgun (WGS) entry which is preliminary data.</text>
</comment>
<organism evidence="1 2">
    <name type="scientific">Nonomuraea soli</name>
    <dbReference type="NCBI Taxonomy" id="1032476"/>
    <lineage>
        <taxon>Bacteria</taxon>
        <taxon>Bacillati</taxon>
        <taxon>Actinomycetota</taxon>
        <taxon>Actinomycetes</taxon>
        <taxon>Streptosporangiales</taxon>
        <taxon>Streptosporangiaceae</taxon>
        <taxon>Nonomuraea</taxon>
    </lineage>
</organism>
<dbReference type="SUPFAM" id="SSF46689">
    <property type="entry name" value="Homeodomain-like"/>
    <property type="match status" value="1"/>
</dbReference>
<dbReference type="Proteomes" id="UP000530928">
    <property type="component" value="Unassembled WGS sequence"/>
</dbReference>
<dbReference type="AlphaFoldDB" id="A0A7W0CJL5"/>
<keyword evidence="2" id="KW-1185">Reference proteome</keyword>
<accession>A0A7W0CJL5</accession>
<proteinExistence type="predicted"/>
<evidence type="ECO:0000313" key="2">
    <source>
        <dbReference type="Proteomes" id="UP000530928"/>
    </source>
</evidence>